<evidence type="ECO:0000256" key="6">
    <source>
        <dbReference type="SAM" id="SignalP"/>
    </source>
</evidence>
<evidence type="ECO:0000259" key="7">
    <source>
        <dbReference type="Pfam" id="PF05175"/>
    </source>
</evidence>
<dbReference type="InterPro" id="IPR007848">
    <property type="entry name" value="Small_mtfrase_dom"/>
</dbReference>
<dbReference type="GO" id="GO:0102559">
    <property type="term" value="F:peptide chain release factor N(5)-glutamine methyltransferase activity"/>
    <property type="evidence" value="ECO:0007669"/>
    <property type="project" value="UniProtKB-EC"/>
</dbReference>
<evidence type="ECO:0000256" key="1">
    <source>
        <dbReference type="ARBA" id="ARBA00012771"/>
    </source>
</evidence>
<feature type="domain" description="Release factor glutamine methyltransferase N-terminal" evidence="8">
    <location>
        <begin position="20"/>
        <end position="92"/>
    </location>
</feature>
<comment type="caution">
    <text evidence="9">The sequence shown here is derived from an EMBL/GenBank/DDBJ whole genome shotgun (WGS) entry which is preliminary data.</text>
</comment>
<evidence type="ECO:0000256" key="5">
    <source>
        <dbReference type="ARBA" id="ARBA00048391"/>
    </source>
</evidence>
<organism evidence="9 10">
    <name type="scientific">Pelagomonas calceolata</name>
    <dbReference type="NCBI Taxonomy" id="35677"/>
    <lineage>
        <taxon>Eukaryota</taxon>
        <taxon>Sar</taxon>
        <taxon>Stramenopiles</taxon>
        <taxon>Ochrophyta</taxon>
        <taxon>Pelagophyceae</taxon>
        <taxon>Pelagomonadales</taxon>
        <taxon>Pelagomonadaceae</taxon>
        <taxon>Pelagomonas</taxon>
    </lineage>
</organism>
<evidence type="ECO:0000256" key="4">
    <source>
        <dbReference type="ARBA" id="ARBA00022691"/>
    </source>
</evidence>
<dbReference type="InterPro" id="IPR050320">
    <property type="entry name" value="N5-glutamine_MTase"/>
</dbReference>
<dbReference type="Pfam" id="PF17827">
    <property type="entry name" value="PrmC_N"/>
    <property type="match status" value="1"/>
</dbReference>
<dbReference type="InterPro" id="IPR040758">
    <property type="entry name" value="PrmC_N"/>
</dbReference>
<keyword evidence="2" id="KW-0489">Methyltransferase</keyword>
<sequence>MRLVLAMLLRHASSVAVRTALRDAVAALHKAKVPEAQASAEWLLVHALGESDRNSVTRAIATKRDLDASEQAQFSAFIERRLTREPVQYIVGTWAFHDVELELEPPTLIPRPETEELVDLVLDWWGSSTAHFADVGCGSGCLGLALLNKLPEGSSCTAIDISQEAVSLSKRNAKKLGLSSVYDASRQSADQLEGAFDFIVSNPPYIPSQDLRGLDAEVVDFEDPRALDGGADGLVVARQLLARAPLVLRGDRKGVWLELDETGPALLKPSFACESFVDLAGKERFARVDFS</sequence>
<dbReference type="PANTHER" id="PTHR18895">
    <property type="entry name" value="HEMK METHYLTRANSFERASE"/>
    <property type="match status" value="1"/>
</dbReference>
<dbReference type="GO" id="GO:0003676">
    <property type="term" value="F:nucleic acid binding"/>
    <property type="evidence" value="ECO:0007669"/>
    <property type="project" value="InterPro"/>
</dbReference>
<dbReference type="NCBIfam" id="TIGR00536">
    <property type="entry name" value="hemK_fam"/>
    <property type="match status" value="1"/>
</dbReference>
<feature type="domain" description="Methyltransferase small" evidence="7">
    <location>
        <begin position="130"/>
        <end position="210"/>
    </location>
</feature>
<dbReference type="Proteomes" id="UP000789595">
    <property type="component" value="Unassembled WGS sequence"/>
</dbReference>
<evidence type="ECO:0000259" key="8">
    <source>
        <dbReference type="Pfam" id="PF17827"/>
    </source>
</evidence>
<dbReference type="SUPFAM" id="SSF53335">
    <property type="entry name" value="S-adenosyl-L-methionine-dependent methyltransferases"/>
    <property type="match status" value="1"/>
</dbReference>
<keyword evidence="10" id="KW-1185">Reference proteome</keyword>
<dbReference type="EC" id="2.1.1.297" evidence="1"/>
<dbReference type="AlphaFoldDB" id="A0A8J2SRL1"/>
<dbReference type="OrthoDB" id="269872at2759"/>
<dbReference type="CDD" id="cd02440">
    <property type="entry name" value="AdoMet_MTases"/>
    <property type="match status" value="1"/>
</dbReference>
<keyword evidence="4" id="KW-0949">S-adenosyl-L-methionine</keyword>
<dbReference type="InterPro" id="IPR004556">
    <property type="entry name" value="HemK-like"/>
</dbReference>
<dbReference type="Gene3D" id="3.40.50.150">
    <property type="entry name" value="Vaccinia Virus protein VP39"/>
    <property type="match status" value="1"/>
</dbReference>
<keyword evidence="6" id="KW-0732">Signal</keyword>
<accession>A0A8J2SRL1</accession>
<comment type="catalytic activity">
    <reaction evidence="5">
        <text>L-glutaminyl-[peptide chain release factor] + S-adenosyl-L-methionine = N(5)-methyl-L-glutaminyl-[peptide chain release factor] + S-adenosyl-L-homocysteine + H(+)</text>
        <dbReference type="Rhea" id="RHEA:42896"/>
        <dbReference type="Rhea" id="RHEA-COMP:10271"/>
        <dbReference type="Rhea" id="RHEA-COMP:10272"/>
        <dbReference type="ChEBI" id="CHEBI:15378"/>
        <dbReference type="ChEBI" id="CHEBI:30011"/>
        <dbReference type="ChEBI" id="CHEBI:57856"/>
        <dbReference type="ChEBI" id="CHEBI:59789"/>
        <dbReference type="ChEBI" id="CHEBI:61891"/>
        <dbReference type="EC" id="2.1.1.297"/>
    </reaction>
</comment>
<reference evidence="9" key="1">
    <citation type="submission" date="2021-11" db="EMBL/GenBank/DDBJ databases">
        <authorList>
            <consortium name="Genoscope - CEA"/>
            <person name="William W."/>
        </authorList>
    </citation>
    <scope>NUCLEOTIDE SEQUENCE</scope>
</reference>
<evidence type="ECO:0000256" key="3">
    <source>
        <dbReference type="ARBA" id="ARBA00022679"/>
    </source>
</evidence>
<dbReference type="InterPro" id="IPR029063">
    <property type="entry name" value="SAM-dependent_MTases_sf"/>
</dbReference>
<feature type="chain" id="PRO_5035208588" description="peptide chain release factor N(5)-glutamine methyltransferase" evidence="6">
    <location>
        <begin position="17"/>
        <end position="291"/>
    </location>
</feature>
<dbReference type="PROSITE" id="PS00092">
    <property type="entry name" value="N6_MTASE"/>
    <property type="match status" value="1"/>
</dbReference>
<keyword evidence="3" id="KW-0808">Transferase</keyword>
<dbReference type="EMBL" id="CAKKNE010000003">
    <property type="protein sequence ID" value="CAH0371669.1"/>
    <property type="molecule type" value="Genomic_DNA"/>
</dbReference>
<feature type="signal peptide" evidence="6">
    <location>
        <begin position="1"/>
        <end position="16"/>
    </location>
</feature>
<name>A0A8J2SRL1_9STRA</name>
<gene>
    <name evidence="9" type="ORF">PECAL_3P16210</name>
</gene>
<dbReference type="Gene3D" id="1.10.8.10">
    <property type="entry name" value="DNA helicase RuvA subunit, C-terminal domain"/>
    <property type="match status" value="1"/>
</dbReference>
<dbReference type="Pfam" id="PF05175">
    <property type="entry name" value="MTS"/>
    <property type="match status" value="1"/>
</dbReference>
<evidence type="ECO:0000313" key="9">
    <source>
        <dbReference type="EMBL" id="CAH0371669.1"/>
    </source>
</evidence>
<evidence type="ECO:0000313" key="10">
    <source>
        <dbReference type="Proteomes" id="UP000789595"/>
    </source>
</evidence>
<dbReference type="PANTHER" id="PTHR18895:SF74">
    <property type="entry name" value="MTRF1L RELEASE FACTOR GLUTAMINE METHYLTRANSFERASE"/>
    <property type="match status" value="1"/>
</dbReference>
<evidence type="ECO:0000256" key="2">
    <source>
        <dbReference type="ARBA" id="ARBA00022603"/>
    </source>
</evidence>
<proteinExistence type="predicted"/>
<dbReference type="GO" id="GO:0032259">
    <property type="term" value="P:methylation"/>
    <property type="evidence" value="ECO:0007669"/>
    <property type="project" value="UniProtKB-KW"/>
</dbReference>
<dbReference type="InterPro" id="IPR002052">
    <property type="entry name" value="DNA_methylase_N6_adenine_CS"/>
</dbReference>
<dbReference type="GO" id="GO:0005739">
    <property type="term" value="C:mitochondrion"/>
    <property type="evidence" value="ECO:0007669"/>
    <property type="project" value="TreeGrafter"/>
</dbReference>
<protein>
    <recommendedName>
        <fullName evidence="1">peptide chain release factor N(5)-glutamine methyltransferase</fullName>
        <ecNumber evidence="1">2.1.1.297</ecNumber>
    </recommendedName>
</protein>